<dbReference type="GO" id="GO:0016787">
    <property type="term" value="F:hydrolase activity"/>
    <property type="evidence" value="ECO:0007669"/>
    <property type="project" value="UniProtKB-KW"/>
</dbReference>
<protein>
    <submittedName>
        <fullName evidence="3">Alpha/beta fold hydrolase</fullName>
    </submittedName>
</protein>
<dbReference type="AlphaFoldDB" id="A0A8X8KQ22"/>
<dbReference type="PRINTS" id="PR00111">
    <property type="entry name" value="ABHYDROLASE"/>
</dbReference>
<dbReference type="PANTHER" id="PTHR46118:SF4">
    <property type="entry name" value="PROTEIN ABHD11"/>
    <property type="match status" value="1"/>
</dbReference>
<evidence type="ECO:0000259" key="2">
    <source>
        <dbReference type="Pfam" id="PF12697"/>
    </source>
</evidence>
<gene>
    <name evidence="3" type="ORF">GEU84_020185</name>
</gene>
<name>A0A8X8KQ22_9RHOB</name>
<proteinExistence type="predicted"/>
<keyword evidence="4" id="KW-1185">Reference proteome</keyword>
<dbReference type="EMBL" id="WHUT02000019">
    <property type="protein sequence ID" value="NUB46715.1"/>
    <property type="molecule type" value="Genomic_DNA"/>
</dbReference>
<dbReference type="Gene3D" id="3.40.50.1820">
    <property type="entry name" value="alpha/beta hydrolase"/>
    <property type="match status" value="1"/>
</dbReference>
<dbReference type="InterPro" id="IPR000073">
    <property type="entry name" value="AB_hydrolase_1"/>
</dbReference>
<keyword evidence="1 3" id="KW-0378">Hydrolase</keyword>
<evidence type="ECO:0000313" key="4">
    <source>
        <dbReference type="Proteomes" id="UP000484076"/>
    </source>
</evidence>
<reference evidence="3" key="1">
    <citation type="submission" date="2020-05" db="EMBL/GenBank/DDBJ databases">
        <title>Fertoebacter nigrum gen. nov., sp. nov., a new member of the family Rhodobacteraceae.</title>
        <authorList>
            <person name="Szuroczki S."/>
            <person name="Abbaszade G."/>
            <person name="Buni D."/>
            <person name="Schumann P."/>
            <person name="Toth E."/>
        </authorList>
    </citation>
    <scope>NUCLEOTIDE SEQUENCE</scope>
    <source>
        <strain evidence="3">RG-N-1a</strain>
    </source>
</reference>
<organism evidence="3 4">
    <name type="scientific">Fertoeibacter niger</name>
    <dbReference type="NCBI Taxonomy" id="2656921"/>
    <lineage>
        <taxon>Bacteria</taxon>
        <taxon>Pseudomonadati</taxon>
        <taxon>Pseudomonadota</taxon>
        <taxon>Alphaproteobacteria</taxon>
        <taxon>Rhodobacterales</taxon>
        <taxon>Paracoccaceae</taxon>
        <taxon>Fertoeibacter</taxon>
    </lineage>
</organism>
<dbReference type="Proteomes" id="UP000484076">
    <property type="component" value="Unassembled WGS sequence"/>
</dbReference>
<dbReference type="PANTHER" id="PTHR46118">
    <property type="entry name" value="PROTEIN ABHD11"/>
    <property type="match status" value="1"/>
</dbReference>
<accession>A0A8X8KQ22</accession>
<feature type="domain" description="AB hydrolase-1" evidence="2">
    <location>
        <begin position="18"/>
        <end position="247"/>
    </location>
</feature>
<evidence type="ECO:0000313" key="3">
    <source>
        <dbReference type="EMBL" id="NUB46715.1"/>
    </source>
</evidence>
<dbReference type="InterPro" id="IPR029058">
    <property type="entry name" value="AB_hydrolase_fold"/>
</dbReference>
<dbReference type="SUPFAM" id="SSF53474">
    <property type="entry name" value="alpha/beta-Hydrolases"/>
    <property type="match status" value="1"/>
</dbReference>
<dbReference type="RefSeq" id="WP_152828713.1">
    <property type="nucleotide sequence ID" value="NZ_WHUT02000019.1"/>
</dbReference>
<dbReference type="Pfam" id="PF12697">
    <property type="entry name" value="Abhydrolase_6"/>
    <property type="match status" value="1"/>
</dbReference>
<sequence>MLSTYSYPAETPSGHLPLLIVHGLFGSARNWGVIARRLADSRDVVAVDLRNHGESPRSPDHSYAAMADDLAEVIAGLGGRADVLGHSMGGKAAMVLALTRPALLRRLVVADIAPVAYDHSQSRHIAAMRGLDLAGLTTRAEADKRLAATVPDAGLRAFFLQSLDLKAEPPRWRLHLDVLEDQMQGIVGWPGTAGVFDGATLFLTGGQSDYVLPEHRPAILQQFPRARFAKLPDAGHWLHAEKPREFEQTVRVFLNA</sequence>
<evidence type="ECO:0000256" key="1">
    <source>
        <dbReference type="ARBA" id="ARBA00022801"/>
    </source>
</evidence>
<comment type="caution">
    <text evidence="3">The sequence shown here is derived from an EMBL/GenBank/DDBJ whole genome shotgun (WGS) entry which is preliminary data.</text>
</comment>